<protein>
    <submittedName>
        <fullName evidence="2">DUF192 domain-containing protein</fullName>
    </submittedName>
</protein>
<feature type="signal peptide" evidence="1">
    <location>
        <begin position="1"/>
        <end position="24"/>
    </location>
</feature>
<evidence type="ECO:0000313" key="3">
    <source>
        <dbReference type="Proteomes" id="UP000643610"/>
    </source>
</evidence>
<name>A0ABR6XNW2_9BURK</name>
<feature type="chain" id="PRO_5046343778" evidence="1">
    <location>
        <begin position="25"/>
        <end position="152"/>
    </location>
</feature>
<dbReference type="Pfam" id="PF02643">
    <property type="entry name" value="DUF192"/>
    <property type="match status" value="1"/>
</dbReference>
<dbReference type="Gene3D" id="2.60.120.1140">
    <property type="entry name" value="Protein of unknown function DUF192"/>
    <property type="match status" value="1"/>
</dbReference>
<evidence type="ECO:0000256" key="1">
    <source>
        <dbReference type="SAM" id="SignalP"/>
    </source>
</evidence>
<keyword evidence="3" id="KW-1185">Reference proteome</keyword>
<organism evidence="2 3">
    <name type="scientific">Undibacterium amnicola</name>
    <dbReference type="NCBI Taxonomy" id="1834038"/>
    <lineage>
        <taxon>Bacteria</taxon>
        <taxon>Pseudomonadati</taxon>
        <taxon>Pseudomonadota</taxon>
        <taxon>Betaproteobacteria</taxon>
        <taxon>Burkholderiales</taxon>
        <taxon>Oxalobacteraceae</taxon>
        <taxon>Undibacterium</taxon>
    </lineage>
</organism>
<dbReference type="Proteomes" id="UP000643610">
    <property type="component" value="Unassembled WGS sequence"/>
</dbReference>
<gene>
    <name evidence="2" type="ORF">H8K33_06530</name>
</gene>
<sequence length="152" mass="17467">MFKISHINLLIIFCSIICTHDAMATESTLKRQQFQIGTYLIDAELARTAEERQRGLMFRESLAENQGMMFQFSQADHYCMWMKNTLIPLSIAFIDEQGKIINIEEMQANNEQTTCAKSKARYALEMNTGWYSQRQIMVGQKVEGLPLAESAQ</sequence>
<dbReference type="InterPro" id="IPR003795">
    <property type="entry name" value="DUF192"/>
</dbReference>
<accession>A0ABR6XNW2</accession>
<reference evidence="2 3" key="1">
    <citation type="submission" date="2020-08" db="EMBL/GenBank/DDBJ databases">
        <title>Novel species isolated from subtropical streams in China.</title>
        <authorList>
            <person name="Lu H."/>
        </authorList>
    </citation>
    <scope>NUCLEOTIDE SEQUENCE [LARGE SCALE GENOMIC DNA]</scope>
    <source>
        <strain evidence="2 3">KCTC 52442</strain>
    </source>
</reference>
<dbReference type="PANTHER" id="PTHR37953">
    <property type="entry name" value="UPF0127 PROTEIN MJ1496"/>
    <property type="match status" value="1"/>
</dbReference>
<evidence type="ECO:0000313" key="2">
    <source>
        <dbReference type="EMBL" id="MBC3831155.1"/>
    </source>
</evidence>
<comment type="caution">
    <text evidence="2">The sequence shown here is derived from an EMBL/GenBank/DDBJ whole genome shotgun (WGS) entry which is preliminary data.</text>
</comment>
<dbReference type="InterPro" id="IPR038695">
    <property type="entry name" value="Saro_0823-like_sf"/>
</dbReference>
<dbReference type="EMBL" id="JACOFU010000002">
    <property type="protein sequence ID" value="MBC3831155.1"/>
    <property type="molecule type" value="Genomic_DNA"/>
</dbReference>
<dbReference type="PANTHER" id="PTHR37953:SF1">
    <property type="entry name" value="UPF0127 PROTEIN MJ1496"/>
    <property type="match status" value="1"/>
</dbReference>
<keyword evidence="1" id="KW-0732">Signal</keyword>
<proteinExistence type="predicted"/>